<name>A0A0V1LJB6_9BILA</name>
<protein>
    <submittedName>
        <fullName evidence="1">Uncharacterized protein</fullName>
    </submittedName>
</protein>
<dbReference type="OrthoDB" id="10575803at2759"/>
<dbReference type="AlphaFoldDB" id="A0A0V1LJB6"/>
<comment type="caution">
    <text evidence="1">The sequence shown here is derived from an EMBL/GenBank/DDBJ whole genome shotgun (WGS) entry which is preliminary data.</text>
</comment>
<sequence length="136" mass="16071">MLIRVLACLKQALRDNLKVVFYRVPIWEYCTLQCFHESKTVTQYYQDIELLMIYWETYLVKPFATLNTVISTVFRELCNDPAYLTAGNVHVSFANYLANGYVRISLLLMDRKAVFEEKLRALIKENDNFTARSNYY</sequence>
<proteinExistence type="predicted"/>
<accession>A0A0V1LJB6</accession>
<organism evidence="1 2">
    <name type="scientific">Trichinella nativa</name>
    <dbReference type="NCBI Taxonomy" id="6335"/>
    <lineage>
        <taxon>Eukaryota</taxon>
        <taxon>Metazoa</taxon>
        <taxon>Ecdysozoa</taxon>
        <taxon>Nematoda</taxon>
        <taxon>Enoplea</taxon>
        <taxon>Dorylaimia</taxon>
        <taxon>Trichinellida</taxon>
        <taxon>Trichinellidae</taxon>
        <taxon>Trichinella</taxon>
    </lineage>
</organism>
<dbReference type="EMBL" id="JYDW01000047">
    <property type="protein sequence ID" value="KRZ59134.1"/>
    <property type="molecule type" value="Genomic_DNA"/>
</dbReference>
<reference evidence="1 2" key="1">
    <citation type="submission" date="2015-05" db="EMBL/GenBank/DDBJ databases">
        <title>Evolution of Trichinella species and genotypes.</title>
        <authorList>
            <person name="Korhonen P.K."/>
            <person name="Edoardo P."/>
            <person name="Giuseppe L.R."/>
            <person name="Gasser R.B."/>
        </authorList>
    </citation>
    <scope>NUCLEOTIDE SEQUENCE [LARGE SCALE GENOMIC DNA]</scope>
    <source>
        <strain evidence="1">ISS10</strain>
    </source>
</reference>
<gene>
    <name evidence="1" type="ORF">T02_8042</name>
</gene>
<keyword evidence="2" id="KW-1185">Reference proteome</keyword>
<dbReference type="Proteomes" id="UP000054721">
    <property type="component" value="Unassembled WGS sequence"/>
</dbReference>
<evidence type="ECO:0000313" key="1">
    <source>
        <dbReference type="EMBL" id="KRZ59134.1"/>
    </source>
</evidence>
<evidence type="ECO:0000313" key="2">
    <source>
        <dbReference type="Proteomes" id="UP000054721"/>
    </source>
</evidence>